<dbReference type="Proteomes" id="UP001156215">
    <property type="component" value="Chromosome"/>
</dbReference>
<evidence type="ECO:0000313" key="2">
    <source>
        <dbReference type="Proteomes" id="UP001156215"/>
    </source>
</evidence>
<dbReference type="RefSeq" id="WP_269308472.1">
    <property type="nucleotide sequence ID" value="NZ_CP098242.1"/>
</dbReference>
<name>A0A9E9LXN0_9BURK</name>
<sequence>MSEGSTPDILNISDLVSGYESDNASGGYLKFDTVAQNSDGTTTLKLTIGTEETSAECVPLATIVMAGADTTGVDAGSFTQHILEQLVQHNDIVF</sequence>
<accession>A0A9E9LXN0</accession>
<dbReference type="InterPro" id="IPR019960">
    <property type="entry name" value="T1SS_VCA0849"/>
</dbReference>
<dbReference type="NCBIfam" id="TIGR03661">
    <property type="entry name" value="T1SS_VCA0849"/>
    <property type="match status" value="1"/>
</dbReference>
<dbReference type="KEGG" id="ovb:NB640_09500"/>
<dbReference type="EMBL" id="CP098242">
    <property type="protein sequence ID" value="WAW09475.1"/>
    <property type="molecule type" value="Genomic_DNA"/>
</dbReference>
<gene>
    <name evidence="1" type="ORF">NB640_09500</name>
</gene>
<evidence type="ECO:0000313" key="1">
    <source>
        <dbReference type="EMBL" id="WAW09475.1"/>
    </source>
</evidence>
<organism evidence="1 2">
    <name type="scientific">Oxalobacter vibrioformis</name>
    <dbReference type="NCBI Taxonomy" id="933080"/>
    <lineage>
        <taxon>Bacteria</taxon>
        <taxon>Pseudomonadati</taxon>
        <taxon>Pseudomonadota</taxon>
        <taxon>Betaproteobacteria</taxon>
        <taxon>Burkholderiales</taxon>
        <taxon>Oxalobacteraceae</taxon>
        <taxon>Oxalobacter</taxon>
    </lineage>
</organism>
<keyword evidence="2" id="KW-1185">Reference proteome</keyword>
<proteinExistence type="predicted"/>
<dbReference type="AlphaFoldDB" id="A0A9E9LXN0"/>
<protein>
    <submittedName>
        <fullName evidence="1">Type I secretion C-terminal target domain-containing protein</fullName>
    </submittedName>
</protein>
<reference evidence="1" key="1">
    <citation type="journal article" date="2022" name="Front. Microbiol.">
        <title>New perspectives on an old grouping: The genomic and phenotypic variability of Oxalobacter formigenes and the implications for calcium oxalate stone prevention.</title>
        <authorList>
            <person name="Chmiel J.A."/>
            <person name="Carr C."/>
            <person name="Stuivenberg G.A."/>
            <person name="Venema R."/>
            <person name="Chanyi R.M."/>
            <person name="Al K.F."/>
            <person name="Giguere D."/>
            <person name="Say H."/>
            <person name="Akouris P.P."/>
            <person name="Dominguez Romero S.A."/>
            <person name="Kwong A."/>
            <person name="Tai V."/>
            <person name="Koval S.F."/>
            <person name="Razvi H."/>
            <person name="Bjazevic J."/>
            <person name="Burton J.P."/>
        </authorList>
    </citation>
    <scope>NUCLEOTIDE SEQUENCE</scope>
    <source>
        <strain evidence="1">WoOx3</strain>
    </source>
</reference>